<reference evidence="1" key="1">
    <citation type="journal article" date="2019" name="bioRxiv">
        <title>The Genome of the Zebra Mussel, Dreissena polymorpha: A Resource for Invasive Species Research.</title>
        <authorList>
            <person name="McCartney M.A."/>
            <person name="Auch B."/>
            <person name="Kono T."/>
            <person name="Mallez S."/>
            <person name="Zhang Y."/>
            <person name="Obille A."/>
            <person name="Becker A."/>
            <person name="Abrahante J.E."/>
            <person name="Garbe J."/>
            <person name="Badalamenti J.P."/>
            <person name="Herman A."/>
            <person name="Mangelson H."/>
            <person name="Liachko I."/>
            <person name="Sullivan S."/>
            <person name="Sone E.D."/>
            <person name="Koren S."/>
            <person name="Silverstein K.A.T."/>
            <person name="Beckman K.B."/>
            <person name="Gohl D.M."/>
        </authorList>
    </citation>
    <scope>NUCLEOTIDE SEQUENCE</scope>
    <source>
        <strain evidence="1">Duluth1</strain>
        <tissue evidence="1">Whole animal</tissue>
    </source>
</reference>
<reference evidence="1" key="2">
    <citation type="submission" date="2020-11" db="EMBL/GenBank/DDBJ databases">
        <authorList>
            <person name="McCartney M.A."/>
            <person name="Auch B."/>
            <person name="Kono T."/>
            <person name="Mallez S."/>
            <person name="Becker A."/>
            <person name="Gohl D.M."/>
            <person name="Silverstein K.A.T."/>
            <person name="Koren S."/>
            <person name="Bechman K.B."/>
            <person name="Herman A."/>
            <person name="Abrahante J.E."/>
            <person name="Garbe J."/>
        </authorList>
    </citation>
    <scope>NUCLEOTIDE SEQUENCE</scope>
    <source>
        <strain evidence="1">Duluth1</strain>
        <tissue evidence="1">Whole animal</tissue>
    </source>
</reference>
<dbReference type="Proteomes" id="UP000828390">
    <property type="component" value="Unassembled WGS sequence"/>
</dbReference>
<evidence type="ECO:0000313" key="2">
    <source>
        <dbReference type="Proteomes" id="UP000828390"/>
    </source>
</evidence>
<name>A0A9D4G1A2_DREPO</name>
<keyword evidence="2" id="KW-1185">Reference proteome</keyword>
<accession>A0A9D4G1A2</accession>
<organism evidence="1 2">
    <name type="scientific">Dreissena polymorpha</name>
    <name type="common">Zebra mussel</name>
    <name type="synonym">Mytilus polymorpha</name>
    <dbReference type="NCBI Taxonomy" id="45954"/>
    <lineage>
        <taxon>Eukaryota</taxon>
        <taxon>Metazoa</taxon>
        <taxon>Spiralia</taxon>
        <taxon>Lophotrochozoa</taxon>
        <taxon>Mollusca</taxon>
        <taxon>Bivalvia</taxon>
        <taxon>Autobranchia</taxon>
        <taxon>Heteroconchia</taxon>
        <taxon>Euheterodonta</taxon>
        <taxon>Imparidentia</taxon>
        <taxon>Neoheterodontei</taxon>
        <taxon>Myida</taxon>
        <taxon>Dreissenoidea</taxon>
        <taxon>Dreissenidae</taxon>
        <taxon>Dreissena</taxon>
    </lineage>
</organism>
<proteinExistence type="predicted"/>
<sequence>MATSCSFKLMVQSYGISCQLTLIPKKSKHKQIAESTGKLQLGHFNNCTTMTTNICAKVQLAWFGHVTMHDSLYKTVLQGTSW</sequence>
<dbReference type="EMBL" id="JAIWYP010000006">
    <property type="protein sequence ID" value="KAH3808764.1"/>
    <property type="molecule type" value="Genomic_DNA"/>
</dbReference>
<gene>
    <name evidence="1" type="ORF">DPMN_137122</name>
</gene>
<evidence type="ECO:0000313" key="1">
    <source>
        <dbReference type="EMBL" id="KAH3808764.1"/>
    </source>
</evidence>
<comment type="caution">
    <text evidence="1">The sequence shown here is derived from an EMBL/GenBank/DDBJ whole genome shotgun (WGS) entry which is preliminary data.</text>
</comment>
<protein>
    <submittedName>
        <fullName evidence="1">Uncharacterized protein</fullName>
    </submittedName>
</protein>
<dbReference type="AlphaFoldDB" id="A0A9D4G1A2"/>